<dbReference type="GO" id="GO:0005802">
    <property type="term" value="C:trans-Golgi network"/>
    <property type="evidence" value="ECO:0007669"/>
    <property type="project" value="TreeGrafter"/>
</dbReference>
<dbReference type="Pfam" id="PF16893">
    <property type="entry name" value="fn3_2"/>
    <property type="match status" value="1"/>
</dbReference>
<feature type="compositionally biased region" description="Pro residues" evidence="1">
    <location>
        <begin position="256"/>
        <end position="269"/>
    </location>
</feature>
<sequence length="401" mass="43659">MLVSLTVGKVDAGVTVLLTPDKRLIEFPSILLPPNISSGSIVDINVSQNATKEASADRAFRTLQDSIYNSFGASEPTTPVLRCRNATQTSVVLEWDPIQLATADLISLSLYRNGQKAGNIPRPLQMHSTKISGLAVDTEYTFHLVLRTSAGTFISERVSVRTHKMTDLRGITITTGILPSAVRDSLTNAVERIGAKIVDGVRIDTTHFVTTEGRGQQWEKAVESNIPVVRPEWVEACEKGGRILGVTKFYLDAMKPGPPAEEASPPPPPEKGEKSLPMPPAHNGEQASSSDEKLDEKAKEKEEEDVQRNGGKQSSSGSSIESGEEEVEIEQKTKTSPQEEQKVRFEDKEEQKVALRPANNGESSKPERDDKQEASDDDAEDESNAKTAPTPDGASFQEVEL</sequence>
<evidence type="ECO:0000259" key="3">
    <source>
        <dbReference type="PROSITE" id="PS50853"/>
    </source>
</evidence>
<dbReference type="PROSITE" id="PS50172">
    <property type="entry name" value="BRCT"/>
    <property type="match status" value="1"/>
</dbReference>
<reference evidence="4 5" key="1">
    <citation type="journal article" date="2020" name="BMC Genomics">
        <title>Correction to: Identification and distribution of gene clusters required for synthesis of sphingolipid metabolism inhibitors in diverse species of the filamentous fungus Fusarium.</title>
        <authorList>
            <person name="Kim H.S."/>
            <person name="Lohmar J.M."/>
            <person name="Busman M."/>
            <person name="Brown D.W."/>
            <person name="Naumann T.A."/>
            <person name="Divon H.H."/>
            <person name="Lysoe E."/>
            <person name="Uhlig S."/>
            <person name="Proctor R.H."/>
        </authorList>
    </citation>
    <scope>NUCLEOTIDE SEQUENCE [LARGE SCALE GENOMIC DNA]</scope>
    <source>
        <strain evidence="4 5">NRRL 25214</strain>
    </source>
</reference>
<dbReference type="InterPro" id="IPR052827">
    <property type="entry name" value="CHS_Export/Cell_Fusion_Reg"/>
</dbReference>
<dbReference type="FunFam" id="2.60.40.10:FF:000453">
    <property type="entry name" value="Chitin biosynthesis protein CHS5"/>
    <property type="match status" value="1"/>
</dbReference>
<dbReference type="PANTHER" id="PTHR47351:SF1">
    <property type="entry name" value="CHITIN BIOSYNTHESIS PROTEIN CHS5"/>
    <property type="match status" value="1"/>
</dbReference>
<dbReference type="EMBL" id="JABEVY010000099">
    <property type="protein sequence ID" value="KAF5250123.1"/>
    <property type="molecule type" value="Genomic_DNA"/>
</dbReference>
<dbReference type="InterPro" id="IPR013783">
    <property type="entry name" value="Ig-like_fold"/>
</dbReference>
<name>A0A8H4ZNW3_9HYPO</name>
<dbReference type="InterPro" id="IPR036420">
    <property type="entry name" value="BRCT_dom_sf"/>
</dbReference>
<dbReference type="AlphaFoldDB" id="A0A8H4ZNW3"/>
<dbReference type="Pfam" id="PF12738">
    <property type="entry name" value="PTCB-BRCT"/>
    <property type="match status" value="1"/>
</dbReference>
<dbReference type="Gene3D" id="6.20.120.50">
    <property type="match status" value="1"/>
</dbReference>
<dbReference type="CDD" id="cd00063">
    <property type="entry name" value="FN3"/>
    <property type="match status" value="1"/>
</dbReference>
<dbReference type="InterPro" id="IPR031673">
    <property type="entry name" value="Chs5_N"/>
</dbReference>
<evidence type="ECO:0008006" key="6">
    <source>
        <dbReference type="Google" id="ProtNLM"/>
    </source>
</evidence>
<proteinExistence type="predicted"/>
<protein>
    <recommendedName>
        <fullName evidence="6">Chitin biosynthesis protein</fullName>
    </recommendedName>
</protein>
<feature type="compositionally biased region" description="Basic and acidic residues" evidence="1">
    <location>
        <begin position="290"/>
        <end position="301"/>
    </location>
</feature>
<dbReference type="GO" id="GO:0034044">
    <property type="term" value="C:exomer complex"/>
    <property type="evidence" value="ECO:0007669"/>
    <property type="project" value="TreeGrafter"/>
</dbReference>
<feature type="domain" description="BRCT" evidence="2">
    <location>
        <begin position="163"/>
        <end position="251"/>
    </location>
</feature>
<dbReference type="PANTHER" id="PTHR47351">
    <property type="entry name" value="CHITIN BIOSYNTHESIS PROTEIN CHS5"/>
    <property type="match status" value="1"/>
</dbReference>
<dbReference type="SUPFAM" id="SSF49265">
    <property type="entry name" value="Fibronectin type III"/>
    <property type="match status" value="1"/>
</dbReference>
<organism evidence="4 5">
    <name type="scientific">Fusarium anthophilum</name>
    <dbReference type="NCBI Taxonomy" id="48485"/>
    <lineage>
        <taxon>Eukaryota</taxon>
        <taxon>Fungi</taxon>
        <taxon>Dikarya</taxon>
        <taxon>Ascomycota</taxon>
        <taxon>Pezizomycotina</taxon>
        <taxon>Sordariomycetes</taxon>
        <taxon>Hypocreomycetidae</taxon>
        <taxon>Hypocreales</taxon>
        <taxon>Nectriaceae</taxon>
        <taxon>Fusarium</taxon>
        <taxon>Fusarium fujikuroi species complex</taxon>
    </lineage>
</organism>
<comment type="caution">
    <text evidence="4">The sequence shown here is derived from an EMBL/GenBank/DDBJ whole genome shotgun (WGS) entry which is preliminary data.</text>
</comment>
<dbReference type="GO" id="GO:0046983">
    <property type="term" value="F:protein dimerization activity"/>
    <property type="evidence" value="ECO:0007669"/>
    <property type="project" value="InterPro"/>
</dbReference>
<dbReference type="Gene3D" id="3.40.50.10190">
    <property type="entry name" value="BRCT domain"/>
    <property type="match status" value="1"/>
</dbReference>
<feature type="compositionally biased region" description="Basic and acidic residues" evidence="1">
    <location>
        <begin position="364"/>
        <end position="374"/>
    </location>
</feature>
<evidence type="ECO:0000256" key="1">
    <source>
        <dbReference type="SAM" id="MobiDB-lite"/>
    </source>
</evidence>
<feature type="domain" description="Fibronectin type-III" evidence="3">
    <location>
        <begin position="75"/>
        <end position="169"/>
    </location>
</feature>
<dbReference type="SUPFAM" id="SSF52113">
    <property type="entry name" value="BRCT domain"/>
    <property type="match status" value="1"/>
</dbReference>
<dbReference type="CDD" id="cd13945">
    <property type="entry name" value="Chs5_N"/>
    <property type="match status" value="1"/>
</dbReference>
<feature type="compositionally biased region" description="Basic and acidic residues" evidence="1">
    <location>
        <begin position="329"/>
        <end position="353"/>
    </location>
</feature>
<dbReference type="InterPro" id="IPR003961">
    <property type="entry name" value="FN3_dom"/>
</dbReference>
<dbReference type="InterPro" id="IPR001357">
    <property type="entry name" value="BRCT_dom"/>
</dbReference>
<evidence type="ECO:0000313" key="5">
    <source>
        <dbReference type="Proteomes" id="UP000573603"/>
    </source>
</evidence>
<dbReference type="SMART" id="SM00292">
    <property type="entry name" value="BRCT"/>
    <property type="match status" value="1"/>
</dbReference>
<evidence type="ECO:0000259" key="2">
    <source>
        <dbReference type="PROSITE" id="PS50172"/>
    </source>
</evidence>
<dbReference type="Pfam" id="PF16892">
    <property type="entry name" value="CHS5_N"/>
    <property type="match status" value="1"/>
</dbReference>
<dbReference type="InterPro" id="IPR031669">
    <property type="entry name" value="Fn3_2"/>
</dbReference>
<dbReference type="GO" id="GO:0000747">
    <property type="term" value="P:conjugation with cellular fusion"/>
    <property type="evidence" value="ECO:0007669"/>
    <property type="project" value="TreeGrafter"/>
</dbReference>
<dbReference type="InterPro" id="IPR036116">
    <property type="entry name" value="FN3_sf"/>
</dbReference>
<evidence type="ECO:0000313" key="4">
    <source>
        <dbReference type="EMBL" id="KAF5250123.1"/>
    </source>
</evidence>
<accession>A0A8H4ZNW3</accession>
<dbReference type="GO" id="GO:0006893">
    <property type="term" value="P:Golgi to plasma membrane transport"/>
    <property type="evidence" value="ECO:0007669"/>
    <property type="project" value="TreeGrafter"/>
</dbReference>
<dbReference type="PROSITE" id="PS50853">
    <property type="entry name" value="FN3"/>
    <property type="match status" value="1"/>
</dbReference>
<gene>
    <name evidence="4" type="ORF">FANTH_4635</name>
</gene>
<keyword evidence="5" id="KW-1185">Reference proteome</keyword>
<dbReference type="Proteomes" id="UP000573603">
    <property type="component" value="Unassembled WGS sequence"/>
</dbReference>
<dbReference type="Gene3D" id="2.60.40.10">
    <property type="entry name" value="Immunoglobulins"/>
    <property type="match status" value="1"/>
</dbReference>
<feature type="region of interest" description="Disordered" evidence="1">
    <location>
        <begin position="255"/>
        <end position="401"/>
    </location>
</feature>